<keyword evidence="6 20" id="KW-0808">Transferase</keyword>
<evidence type="ECO:0000256" key="14">
    <source>
        <dbReference type="ARBA" id="ARBA00036478"/>
    </source>
</evidence>
<evidence type="ECO:0000256" key="20">
    <source>
        <dbReference type="PROSITE-ProRule" id="PRU00781"/>
    </source>
</evidence>
<dbReference type="PANTHER" id="PTHR23086">
    <property type="entry name" value="PHOSPHATIDYLINOSITOL-4-PHOSPHATE 5-KINASE"/>
    <property type="match status" value="1"/>
</dbReference>
<evidence type="ECO:0000256" key="1">
    <source>
        <dbReference type="ARBA" id="ARBA00004240"/>
    </source>
</evidence>
<dbReference type="PRINTS" id="PR01976">
    <property type="entry name" value="IGFBPFAMILY"/>
</dbReference>
<evidence type="ECO:0000256" key="12">
    <source>
        <dbReference type="ARBA" id="ARBA00023157"/>
    </source>
</evidence>
<dbReference type="Pfam" id="PF00086">
    <property type="entry name" value="Thyroglobulin_1"/>
    <property type="match status" value="1"/>
</dbReference>
<comment type="catalytic activity">
    <reaction evidence="14">
        <text>1,2-dihexadecanoyl-sn-glycero-3-phospho-(1D-myo-inositol-5-phosphate) + ATP = 1,2-dihexadecanoyl-sn-glycero-3-phospho-(1D-myo-inositol-4,5-bisphosphate) + ADP + H(+)</text>
        <dbReference type="Rhea" id="RHEA:55992"/>
        <dbReference type="ChEBI" id="CHEBI:15378"/>
        <dbReference type="ChEBI" id="CHEBI:30616"/>
        <dbReference type="ChEBI" id="CHEBI:83423"/>
        <dbReference type="ChEBI" id="CHEBI:84968"/>
        <dbReference type="ChEBI" id="CHEBI:456216"/>
    </reaction>
    <physiologicalReaction direction="left-to-right" evidence="14">
        <dbReference type="Rhea" id="RHEA:55993"/>
    </physiologicalReaction>
</comment>
<dbReference type="SMART" id="SM00330">
    <property type="entry name" value="PIPKc"/>
    <property type="match status" value="1"/>
</dbReference>
<keyword evidence="4" id="KW-0963">Cytoplasm</keyword>
<evidence type="ECO:0000256" key="8">
    <source>
        <dbReference type="ARBA" id="ARBA00022777"/>
    </source>
</evidence>
<evidence type="ECO:0000256" key="3">
    <source>
        <dbReference type="ARBA" id="ARBA00004613"/>
    </source>
</evidence>
<keyword evidence="12" id="KW-1015">Disulfide bond</keyword>
<dbReference type="InterPro" id="IPR022321">
    <property type="entry name" value="IGFBP_1-6_chordata"/>
</dbReference>
<dbReference type="SUPFAM" id="SSF56104">
    <property type="entry name" value="SAICAR synthase-like"/>
    <property type="match status" value="1"/>
</dbReference>
<evidence type="ECO:0000256" key="4">
    <source>
        <dbReference type="ARBA" id="ARBA00022490"/>
    </source>
</evidence>
<evidence type="ECO:0000256" key="9">
    <source>
        <dbReference type="ARBA" id="ARBA00022824"/>
    </source>
</evidence>
<evidence type="ECO:0000256" key="2">
    <source>
        <dbReference type="ARBA" id="ARBA00004496"/>
    </source>
</evidence>
<feature type="chain" id="PRO_5018069428" description="Phosphatidylinositol 5-phosphate 4-kinase type-2 gamma" evidence="22">
    <location>
        <begin position="20"/>
        <end position="396"/>
    </location>
</feature>
<dbReference type="InterPro" id="IPR036857">
    <property type="entry name" value="Thyroglobulin_1_sf"/>
</dbReference>
<dbReference type="InterPro" id="IPR000867">
    <property type="entry name" value="IGFBP-like"/>
</dbReference>
<evidence type="ECO:0000256" key="16">
    <source>
        <dbReference type="ARBA" id="ARBA00036950"/>
    </source>
</evidence>
<evidence type="ECO:0000256" key="6">
    <source>
        <dbReference type="ARBA" id="ARBA00022679"/>
    </source>
</evidence>
<dbReference type="SUPFAM" id="SSF57184">
    <property type="entry name" value="Growth factor receptor domain"/>
    <property type="match status" value="1"/>
</dbReference>
<dbReference type="GO" id="GO:0016309">
    <property type="term" value="F:1-phosphatidylinositol-5-phosphate 4-kinase activity"/>
    <property type="evidence" value="ECO:0007669"/>
    <property type="project" value="UniProtKB-EC"/>
</dbReference>
<evidence type="ECO:0000256" key="13">
    <source>
        <dbReference type="ARBA" id="ARBA00023183"/>
    </source>
</evidence>
<keyword evidence="22" id="KW-0732">Signal</keyword>
<dbReference type="SMART" id="SM00121">
    <property type="entry name" value="IB"/>
    <property type="match status" value="1"/>
</dbReference>
<dbReference type="EC" id="2.7.1.149" evidence="17"/>
<dbReference type="GO" id="GO:0005524">
    <property type="term" value="F:ATP binding"/>
    <property type="evidence" value="ECO:0007669"/>
    <property type="project" value="UniProtKB-UniRule"/>
</dbReference>
<evidence type="ECO:0000313" key="25">
    <source>
        <dbReference type="Proteomes" id="UP000281406"/>
    </source>
</evidence>
<gene>
    <name evidence="24" type="ORF">DPX16_8084</name>
</gene>
<proteinExistence type="predicted"/>
<dbReference type="InterPro" id="IPR002498">
    <property type="entry name" value="PInositol-4-P-4/5-kinase_core"/>
</dbReference>
<comment type="caution">
    <text evidence="24">The sequence shown here is derived from an EMBL/GenBank/DDBJ whole genome shotgun (WGS) entry which is preliminary data.</text>
</comment>
<dbReference type="GO" id="GO:0046854">
    <property type="term" value="P:phosphatidylinositol phosphate biosynthetic process"/>
    <property type="evidence" value="ECO:0007669"/>
    <property type="project" value="TreeGrafter"/>
</dbReference>
<keyword evidence="5" id="KW-0964">Secreted</keyword>
<evidence type="ECO:0000256" key="22">
    <source>
        <dbReference type="SAM" id="SignalP"/>
    </source>
</evidence>
<dbReference type="GO" id="GO:0005576">
    <property type="term" value="C:extracellular region"/>
    <property type="evidence" value="ECO:0007669"/>
    <property type="project" value="UniProtKB-SubCell"/>
</dbReference>
<keyword evidence="11" id="KW-0443">Lipid metabolism</keyword>
<dbReference type="Pfam" id="PF01504">
    <property type="entry name" value="PIP5K"/>
    <property type="match status" value="1"/>
</dbReference>
<dbReference type="AlphaFoldDB" id="A0A3N0Y8D4"/>
<feature type="signal peptide" evidence="22">
    <location>
        <begin position="1"/>
        <end position="19"/>
    </location>
</feature>
<comment type="subcellular location">
    <subcellularLocation>
        <location evidence="2">Cytoplasm</location>
    </subcellularLocation>
    <subcellularLocation>
        <location evidence="1">Endoplasmic reticulum</location>
    </subcellularLocation>
    <subcellularLocation>
        <location evidence="3">Secreted</location>
    </subcellularLocation>
</comment>
<dbReference type="EMBL" id="RJVU01049641">
    <property type="protein sequence ID" value="ROL42394.1"/>
    <property type="molecule type" value="Genomic_DNA"/>
</dbReference>
<dbReference type="GO" id="GO:0016308">
    <property type="term" value="F:1-phosphatidylinositol-4-phosphate 5-kinase activity"/>
    <property type="evidence" value="ECO:0007669"/>
    <property type="project" value="TreeGrafter"/>
</dbReference>
<keyword evidence="7 20" id="KW-0547">Nucleotide-binding</keyword>
<dbReference type="InterPro" id="IPR027483">
    <property type="entry name" value="PInositol-4-P-4/5-kinase_C_sf"/>
</dbReference>
<dbReference type="FunFam" id="3.30.810.10:FF:000003">
    <property type="entry name" value="Phosphatidylinositol 5-phosphate 4-kinase type-2 beta"/>
    <property type="match status" value="1"/>
</dbReference>
<dbReference type="Gene3D" id="4.10.800.10">
    <property type="entry name" value="Thyroglobulin type-1"/>
    <property type="match status" value="1"/>
</dbReference>
<dbReference type="InterPro" id="IPR023610">
    <property type="entry name" value="PInositol-4/5-P-5/4-kinase"/>
</dbReference>
<evidence type="ECO:0000256" key="11">
    <source>
        <dbReference type="ARBA" id="ARBA00023098"/>
    </source>
</evidence>
<dbReference type="PROSITE" id="PS51455">
    <property type="entry name" value="PIPK"/>
    <property type="match status" value="1"/>
</dbReference>
<dbReference type="PANTHER" id="PTHR23086:SF35">
    <property type="entry name" value="PHOSPHATIDYLINOSITOL 5-PHOSPHATE 4-KINASE TYPE-2 GAMMA"/>
    <property type="match status" value="1"/>
</dbReference>
<comment type="catalytic activity">
    <reaction evidence="16">
        <text>1,2-dihexadecanoyl-sn-glycero-3-phospho-(1D-myo-inositol-5-phosphate) + GTP = 1,2-dihexadecanoyl-sn-glycero-3-phospho-(1D-myo-inositol-4,5-bisphosphate) + GDP + H(+)</text>
        <dbReference type="Rhea" id="RHEA:55964"/>
        <dbReference type="ChEBI" id="CHEBI:15378"/>
        <dbReference type="ChEBI" id="CHEBI:37565"/>
        <dbReference type="ChEBI" id="CHEBI:58189"/>
        <dbReference type="ChEBI" id="CHEBI:83423"/>
        <dbReference type="ChEBI" id="CHEBI:84968"/>
    </reaction>
    <physiologicalReaction direction="left-to-right" evidence="16">
        <dbReference type="Rhea" id="RHEA:55965"/>
    </physiologicalReaction>
</comment>
<keyword evidence="25" id="KW-1185">Reference proteome</keyword>
<feature type="domain" description="PIPK" evidence="23">
    <location>
        <begin position="1"/>
        <end position="394"/>
    </location>
</feature>
<comment type="catalytic activity">
    <reaction evidence="15">
        <text>a 1,2-diacyl-sn-glycero-3-phospho-(1D-myo-inositol-5-phosphate) + ATP = a 1,2-diacyl-sn-glycero-3-phospho-(1D-myo-inositol-4,5-bisphosphate) + ADP + H(+)</text>
        <dbReference type="Rhea" id="RHEA:12280"/>
        <dbReference type="ChEBI" id="CHEBI:15378"/>
        <dbReference type="ChEBI" id="CHEBI:30616"/>
        <dbReference type="ChEBI" id="CHEBI:57795"/>
        <dbReference type="ChEBI" id="CHEBI:58456"/>
        <dbReference type="ChEBI" id="CHEBI:456216"/>
        <dbReference type="EC" id="2.7.1.149"/>
    </reaction>
    <physiologicalReaction direction="left-to-right" evidence="15">
        <dbReference type="Rhea" id="RHEA:12281"/>
    </physiologicalReaction>
</comment>
<dbReference type="GO" id="GO:0005783">
    <property type="term" value="C:endoplasmic reticulum"/>
    <property type="evidence" value="ECO:0007669"/>
    <property type="project" value="UniProtKB-SubCell"/>
</dbReference>
<evidence type="ECO:0000256" key="5">
    <source>
        <dbReference type="ARBA" id="ARBA00022525"/>
    </source>
</evidence>
<evidence type="ECO:0000256" key="15">
    <source>
        <dbReference type="ARBA" id="ARBA00036698"/>
    </source>
</evidence>
<evidence type="ECO:0000256" key="18">
    <source>
        <dbReference type="ARBA" id="ARBA00039392"/>
    </source>
</evidence>
<dbReference type="Gene3D" id="3.30.810.10">
    <property type="entry name" value="2-Layer Sandwich"/>
    <property type="match status" value="2"/>
</dbReference>
<evidence type="ECO:0000313" key="24">
    <source>
        <dbReference type="EMBL" id="ROL42394.1"/>
    </source>
</evidence>
<evidence type="ECO:0000256" key="21">
    <source>
        <dbReference type="SAM" id="Coils"/>
    </source>
</evidence>
<dbReference type="GO" id="GO:0005886">
    <property type="term" value="C:plasma membrane"/>
    <property type="evidence" value="ECO:0007669"/>
    <property type="project" value="TreeGrafter"/>
</dbReference>
<name>A0A3N0Y8D4_ANAGA</name>
<dbReference type="Proteomes" id="UP000281406">
    <property type="component" value="Unassembled WGS sequence"/>
</dbReference>
<evidence type="ECO:0000256" key="19">
    <source>
        <dbReference type="ARBA" id="ARBA00041993"/>
    </source>
</evidence>
<dbReference type="Gene3D" id="4.10.40.20">
    <property type="match status" value="1"/>
</dbReference>
<feature type="coiled-coil region" evidence="21">
    <location>
        <begin position="231"/>
        <end position="287"/>
    </location>
</feature>
<keyword evidence="21" id="KW-0175">Coiled coil</keyword>
<dbReference type="SUPFAM" id="SSF57610">
    <property type="entry name" value="Thyroglobulin type-1 domain"/>
    <property type="match status" value="1"/>
</dbReference>
<evidence type="ECO:0000256" key="10">
    <source>
        <dbReference type="ARBA" id="ARBA00022840"/>
    </source>
</evidence>
<evidence type="ECO:0000256" key="17">
    <source>
        <dbReference type="ARBA" id="ARBA00039039"/>
    </source>
</evidence>
<evidence type="ECO:0000256" key="7">
    <source>
        <dbReference type="ARBA" id="ARBA00022741"/>
    </source>
</evidence>
<keyword evidence="8 20" id="KW-0418">Kinase</keyword>
<dbReference type="InterPro" id="IPR000716">
    <property type="entry name" value="Thyroglobulin_1"/>
</dbReference>
<organism evidence="24 25">
    <name type="scientific">Anabarilius grahami</name>
    <name type="common">Kanglang fish</name>
    <name type="synonym">Barilius grahami</name>
    <dbReference type="NCBI Taxonomy" id="495550"/>
    <lineage>
        <taxon>Eukaryota</taxon>
        <taxon>Metazoa</taxon>
        <taxon>Chordata</taxon>
        <taxon>Craniata</taxon>
        <taxon>Vertebrata</taxon>
        <taxon>Euteleostomi</taxon>
        <taxon>Actinopterygii</taxon>
        <taxon>Neopterygii</taxon>
        <taxon>Teleostei</taxon>
        <taxon>Ostariophysi</taxon>
        <taxon>Cypriniformes</taxon>
        <taxon>Xenocyprididae</taxon>
        <taxon>Xenocypridinae</taxon>
        <taxon>Xenocypridinae incertae sedis</taxon>
        <taxon>Anabarilius</taxon>
    </lineage>
</organism>
<keyword evidence="13" id="KW-0340">Growth factor binding</keyword>
<protein>
    <recommendedName>
        <fullName evidence="18">Phosphatidylinositol 5-phosphate 4-kinase type-2 gamma</fullName>
        <ecNumber evidence="17">2.7.1.149</ecNumber>
    </recommendedName>
    <alternativeName>
        <fullName evidence="19">Phosphatidylinositol 5-phosphate 4-kinase type II gamma</fullName>
    </alternativeName>
</protein>
<dbReference type="GO" id="GO:0005520">
    <property type="term" value="F:insulin-like growth factor binding"/>
    <property type="evidence" value="ECO:0007669"/>
    <property type="project" value="InterPro"/>
</dbReference>
<evidence type="ECO:0000259" key="23">
    <source>
        <dbReference type="PROSITE" id="PS51455"/>
    </source>
</evidence>
<keyword evidence="10 20" id="KW-0067">ATP-binding</keyword>
<keyword evidence="9" id="KW-0256">Endoplasmic reticulum</keyword>
<dbReference type="FunFam" id="4.10.40.20:FF:000005">
    <property type="entry name" value="Insulin-like growth factor-binding protein 6"/>
    <property type="match status" value="1"/>
</dbReference>
<reference evidence="24 25" key="1">
    <citation type="submission" date="2018-10" db="EMBL/GenBank/DDBJ databases">
        <title>Genome assembly for a Yunnan-Guizhou Plateau 3E fish, Anabarilius grahami (Regan), and its evolutionary and genetic applications.</title>
        <authorList>
            <person name="Jiang W."/>
        </authorList>
    </citation>
    <scope>NUCLEOTIDE SEQUENCE [LARGE SCALE GENOMIC DNA]</scope>
    <source>
        <strain evidence="24">AG-KIZ</strain>
        <tissue evidence="24">Muscle</tissue>
    </source>
</reference>
<dbReference type="OrthoDB" id="8875634at2759"/>
<accession>A0A3N0Y8D4</accession>
<sequence>MVSFPYLFTLLVTIQLSLFGSNSIVLGLRKICSLCNGPSGDLKSHRVERLSGEEITSMLSLDEPCGVYTLPCAQGLRCFPPLGDQSPLQALLQGRGVCKNIKSTITDIPPPTDYQPSTTENNEKGPCRKLLNTVLQSIELTIIHSIQDIYIPNCDRQGSFRRKQINDLFQVPMPVMLLPDDFKANIKMKVNNHLFNNLQLLKNNLKTQVKELPTFKDVDFRNNMQRVYISEEEKEKLLDKLNRDVEFLARLKIMDYSLLLGIHDVGRAEQEEEVEIKESLSEEEEDSENDLCTAAAGSFGTSPEGIAGYMSSYKPLGPGEFDPYVDVYAIQSAVGAPHREVYFMGLIDILTQYDTKKKAAHAAKTVKHGAGAEISTVHPEQYAKRFREFVANIFAY</sequence>
<dbReference type="InterPro" id="IPR009030">
    <property type="entry name" value="Growth_fac_rcpt_cys_sf"/>
</dbReference>